<name>I7LEJ2_9LACO</name>
<dbReference type="CDD" id="cd16913">
    <property type="entry name" value="YkuD_like"/>
    <property type="match status" value="1"/>
</dbReference>
<dbReference type="GO" id="GO:0016740">
    <property type="term" value="F:transferase activity"/>
    <property type="evidence" value="ECO:0007669"/>
    <property type="project" value="UniProtKB-KW"/>
</dbReference>
<dbReference type="GO" id="GO:0008360">
    <property type="term" value="P:regulation of cell shape"/>
    <property type="evidence" value="ECO:0007669"/>
    <property type="project" value="UniProtKB-UniRule"/>
</dbReference>
<dbReference type="InterPro" id="IPR038063">
    <property type="entry name" value="Transpep_catalytic_dom"/>
</dbReference>
<dbReference type="STRING" id="1423790.BN53_06965"/>
<keyword evidence="8" id="KW-0732">Signal</keyword>
<dbReference type="SUPFAM" id="SSF141523">
    <property type="entry name" value="L,D-transpeptidase catalytic domain-like"/>
    <property type="match status" value="1"/>
</dbReference>
<dbReference type="UniPathway" id="UPA00219"/>
<dbReference type="InterPro" id="IPR005490">
    <property type="entry name" value="LD_TPept_cat_dom"/>
</dbReference>
<dbReference type="PROSITE" id="PS52029">
    <property type="entry name" value="LD_TPASE"/>
    <property type="match status" value="1"/>
</dbReference>
<feature type="compositionally biased region" description="Basic and acidic residues" evidence="7">
    <location>
        <begin position="52"/>
        <end position="79"/>
    </location>
</feature>
<dbReference type="InterPro" id="IPR050979">
    <property type="entry name" value="LD-transpeptidase"/>
</dbReference>
<comment type="pathway">
    <text evidence="1 6">Cell wall biogenesis; peptidoglycan biosynthesis.</text>
</comment>
<dbReference type="EMBL" id="CAKD01000023">
    <property type="protein sequence ID" value="CCI85823.1"/>
    <property type="molecule type" value="Genomic_DNA"/>
</dbReference>
<keyword evidence="11" id="KW-1185">Reference proteome</keyword>
<feature type="signal peptide" evidence="8">
    <location>
        <begin position="1"/>
        <end position="19"/>
    </location>
</feature>
<dbReference type="eggNOG" id="COG1376">
    <property type="taxonomic scope" value="Bacteria"/>
</dbReference>
<gene>
    <name evidence="10" type="ORF">BN53_06965</name>
</gene>
<dbReference type="OrthoDB" id="177750at2"/>
<dbReference type="GO" id="GO:0018104">
    <property type="term" value="P:peptidoglycan-protein cross-linking"/>
    <property type="evidence" value="ECO:0007669"/>
    <property type="project" value="TreeGrafter"/>
</dbReference>
<dbReference type="PANTHER" id="PTHR30582">
    <property type="entry name" value="L,D-TRANSPEPTIDASE"/>
    <property type="match status" value="1"/>
</dbReference>
<sequence>MKKIMVAAAVALIGVFALAKVCIPQSNAAQNVTYQKDAKKPAKKKVAKKKAPKPDYKPYKDPADLRPEGTWKKTSETKKHPDLTQAKNLVIRVSLKGNRTYVLENGKVIYTMLSTGGVYKKGKSVTPTGTFRIEGGRGDSFFNQGLNEGALNWTSWDPNNVYLLHSVPTNASGKINIKEAEKLGKTQGSHGCIRLSIPDSKWLMDELPAGTKVVIKDI</sequence>
<comment type="caution">
    <text evidence="10">The sequence shown here is derived from an EMBL/GenBank/DDBJ whole genome shotgun (WGS) entry which is preliminary data.</text>
</comment>
<dbReference type="Gene3D" id="2.40.440.10">
    <property type="entry name" value="L,D-transpeptidase catalytic domain-like"/>
    <property type="match status" value="1"/>
</dbReference>
<feature type="active site" description="Proton donor/acceptor" evidence="6">
    <location>
        <position position="165"/>
    </location>
</feature>
<dbReference type="RefSeq" id="WP_009560389.1">
    <property type="nucleotide sequence ID" value="NZ_AYZN01000001.1"/>
</dbReference>
<keyword evidence="5 6" id="KW-0961">Cell wall biogenesis/degradation</keyword>
<evidence type="ECO:0000256" key="3">
    <source>
        <dbReference type="ARBA" id="ARBA00022960"/>
    </source>
</evidence>
<evidence type="ECO:0000256" key="1">
    <source>
        <dbReference type="ARBA" id="ARBA00004752"/>
    </source>
</evidence>
<dbReference type="Proteomes" id="UP000009311">
    <property type="component" value="Unassembled WGS sequence"/>
</dbReference>
<dbReference type="GO" id="GO:0005576">
    <property type="term" value="C:extracellular region"/>
    <property type="evidence" value="ECO:0007669"/>
    <property type="project" value="TreeGrafter"/>
</dbReference>
<evidence type="ECO:0000256" key="2">
    <source>
        <dbReference type="ARBA" id="ARBA00022679"/>
    </source>
</evidence>
<feature type="active site" description="Nucleophile" evidence="6">
    <location>
        <position position="192"/>
    </location>
</feature>
<dbReference type="PATRIC" id="fig|1423790.3.peg.13"/>
<evidence type="ECO:0000313" key="11">
    <source>
        <dbReference type="Proteomes" id="UP000009311"/>
    </source>
</evidence>
<dbReference type="AlphaFoldDB" id="I7LEJ2"/>
<evidence type="ECO:0000256" key="8">
    <source>
        <dbReference type="SAM" id="SignalP"/>
    </source>
</evidence>
<dbReference type="GO" id="GO:0071972">
    <property type="term" value="F:peptidoglycan L,D-transpeptidase activity"/>
    <property type="evidence" value="ECO:0007669"/>
    <property type="project" value="TreeGrafter"/>
</dbReference>
<feature type="domain" description="L,D-TPase catalytic" evidence="9">
    <location>
        <begin position="89"/>
        <end position="216"/>
    </location>
</feature>
<dbReference type="PANTHER" id="PTHR30582:SF2">
    <property type="entry name" value="L,D-TRANSPEPTIDASE YCIB-RELATED"/>
    <property type="match status" value="1"/>
</dbReference>
<keyword evidence="2" id="KW-0808">Transferase</keyword>
<dbReference type="Pfam" id="PF03734">
    <property type="entry name" value="YkuD"/>
    <property type="match status" value="1"/>
</dbReference>
<evidence type="ECO:0000256" key="7">
    <source>
        <dbReference type="SAM" id="MobiDB-lite"/>
    </source>
</evidence>
<evidence type="ECO:0000256" key="4">
    <source>
        <dbReference type="ARBA" id="ARBA00022984"/>
    </source>
</evidence>
<feature type="region of interest" description="Disordered" evidence="7">
    <location>
        <begin position="36"/>
        <end position="79"/>
    </location>
</feature>
<evidence type="ECO:0000256" key="5">
    <source>
        <dbReference type="ARBA" id="ARBA00023316"/>
    </source>
</evidence>
<organism evidence="10 11">
    <name type="scientific">Lactobacillus pasteurii DSM 23907 = CRBIP 24.76</name>
    <dbReference type="NCBI Taxonomy" id="1423790"/>
    <lineage>
        <taxon>Bacteria</taxon>
        <taxon>Bacillati</taxon>
        <taxon>Bacillota</taxon>
        <taxon>Bacilli</taxon>
        <taxon>Lactobacillales</taxon>
        <taxon>Lactobacillaceae</taxon>
        <taxon>Lactobacillus</taxon>
    </lineage>
</organism>
<evidence type="ECO:0000259" key="9">
    <source>
        <dbReference type="PROSITE" id="PS52029"/>
    </source>
</evidence>
<accession>I7LEJ2</accession>
<keyword evidence="3 6" id="KW-0133">Cell shape</keyword>
<feature type="chain" id="PRO_5039162526" evidence="8">
    <location>
        <begin position="20"/>
        <end position="218"/>
    </location>
</feature>
<reference evidence="10 11" key="1">
    <citation type="submission" date="2012-06" db="EMBL/GenBank/DDBJ databases">
        <title>Draft Genome Sequence of Lactobacillus pasteurii CRBIP 24.76T.</title>
        <authorList>
            <person name="Cousin S."/>
            <person name="Bouchier C."/>
            <person name="Loux V."/>
            <person name="Ma L."/>
            <person name="Creno S."/>
            <person name="Bizet C."/>
            <person name="Clermont D."/>
        </authorList>
    </citation>
    <scope>NUCLEOTIDE SEQUENCE [LARGE SCALE GENOMIC DNA]</scope>
    <source>
        <strain evidence="11">CRBIP 24.76T</strain>
    </source>
</reference>
<feature type="compositionally biased region" description="Basic residues" evidence="7">
    <location>
        <begin position="41"/>
        <end position="51"/>
    </location>
</feature>
<keyword evidence="4 6" id="KW-0573">Peptidoglycan synthesis</keyword>
<dbReference type="GO" id="GO:0071555">
    <property type="term" value="P:cell wall organization"/>
    <property type="evidence" value="ECO:0007669"/>
    <property type="project" value="UniProtKB-UniRule"/>
</dbReference>
<evidence type="ECO:0000256" key="6">
    <source>
        <dbReference type="PROSITE-ProRule" id="PRU01373"/>
    </source>
</evidence>
<protein>
    <submittedName>
        <fullName evidence="10">Putative cell surface protein</fullName>
    </submittedName>
</protein>
<evidence type="ECO:0000313" key="10">
    <source>
        <dbReference type="EMBL" id="CCI85823.1"/>
    </source>
</evidence>
<proteinExistence type="predicted"/>